<dbReference type="STRING" id="74649.A0A2P6QCT2"/>
<keyword evidence="3" id="KW-1185">Reference proteome</keyword>
<comment type="caution">
    <text evidence="2">The sequence shown here is derived from an EMBL/GenBank/DDBJ whole genome shotgun (WGS) entry which is preliminary data.</text>
</comment>
<dbReference type="Pfam" id="PF10536">
    <property type="entry name" value="PMD"/>
    <property type="match status" value="1"/>
</dbReference>
<proteinExistence type="predicted"/>
<keyword evidence="2" id="KW-0032">Aminotransferase</keyword>
<dbReference type="InterPro" id="IPR019557">
    <property type="entry name" value="AminoTfrase-like_pln_mobile"/>
</dbReference>
<sequence length="339" mass="38970">MAEGNEQRDRLPQYRASLQSFNEKMKTYRKVISPDAIMMLTSSPFWDIIKVFHLQFLEDSECKKVDEDILRMVMAYDTKKQGFVLDQTIHKITAEDVATCLGVRLQGVAFPLNKHHQKPKNNGIIDKYFADAKKVTKVMVDNALKEALKDPKKQVPIDVASLIVMNLFISFLFCTSGYTLSWKLVEVCTDWTSWRQYSWASLILDHLHNGLSKKQQEKDVALSGCLPLIMYWLADKTNIGGVIKRHERATPTFIKWSLVELHKEMVKLTNVQIEEMFDQKVTVEDLAVTLHIIKGRNKGAAEAESSETSGCFLLLWMLCFYLKQYMYLTKMTALVASPR</sequence>
<gene>
    <name evidence="2" type="ORF">RchiOBHm_Chr5g0041501</name>
</gene>
<organism evidence="2 3">
    <name type="scientific">Rosa chinensis</name>
    <name type="common">China rose</name>
    <dbReference type="NCBI Taxonomy" id="74649"/>
    <lineage>
        <taxon>Eukaryota</taxon>
        <taxon>Viridiplantae</taxon>
        <taxon>Streptophyta</taxon>
        <taxon>Embryophyta</taxon>
        <taxon>Tracheophyta</taxon>
        <taxon>Spermatophyta</taxon>
        <taxon>Magnoliopsida</taxon>
        <taxon>eudicotyledons</taxon>
        <taxon>Gunneridae</taxon>
        <taxon>Pentapetalae</taxon>
        <taxon>rosids</taxon>
        <taxon>fabids</taxon>
        <taxon>Rosales</taxon>
        <taxon>Rosaceae</taxon>
        <taxon>Rosoideae</taxon>
        <taxon>Rosoideae incertae sedis</taxon>
        <taxon>Rosa</taxon>
    </lineage>
</organism>
<reference evidence="2 3" key="1">
    <citation type="journal article" date="2018" name="Nat. Genet.">
        <title>The Rosa genome provides new insights in the design of modern roses.</title>
        <authorList>
            <person name="Bendahmane M."/>
        </authorList>
    </citation>
    <scope>NUCLEOTIDE SEQUENCE [LARGE SCALE GENOMIC DNA]</scope>
    <source>
        <strain evidence="3">cv. Old Blush</strain>
    </source>
</reference>
<keyword evidence="2" id="KW-0808">Transferase</keyword>
<feature type="domain" description="Aminotransferase-like plant mobile" evidence="1">
    <location>
        <begin position="70"/>
        <end position="278"/>
    </location>
</feature>
<name>A0A2P6QCT2_ROSCH</name>
<dbReference type="AlphaFoldDB" id="A0A2P6QCT2"/>
<evidence type="ECO:0000313" key="3">
    <source>
        <dbReference type="Proteomes" id="UP000238479"/>
    </source>
</evidence>
<dbReference type="EMBL" id="PDCK01000043">
    <property type="protein sequence ID" value="PRQ31993.1"/>
    <property type="molecule type" value="Genomic_DNA"/>
</dbReference>
<evidence type="ECO:0000259" key="1">
    <source>
        <dbReference type="Pfam" id="PF10536"/>
    </source>
</evidence>
<accession>A0A2P6QCT2</accession>
<dbReference type="GO" id="GO:0008483">
    <property type="term" value="F:transaminase activity"/>
    <property type="evidence" value="ECO:0007669"/>
    <property type="project" value="UniProtKB-KW"/>
</dbReference>
<dbReference type="Gramene" id="PRQ31993">
    <property type="protein sequence ID" value="PRQ31993"/>
    <property type="gene ID" value="RchiOBHm_Chr5g0041501"/>
</dbReference>
<protein>
    <submittedName>
        <fullName evidence="2">Putative aminotransferase-like, plant mobile domain-containing protein</fullName>
    </submittedName>
</protein>
<evidence type="ECO:0000313" key="2">
    <source>
        <dbReference type="EMBL" id="PRQ31993.1"/>
    </source>
</evidence>
<dbReference type="Proteomes" id="UP000238479">
    <property type="component" value="Chromosome 5"/>
</dbReference>